<evidence type="ECO:0000256" key="6">
    <source>
        <dbReference type="RuleBase" id="RU367044"/>
    </source>
</evidence>
<dbReference type="GO" id="GO:0060320">
    <property type="term" value="P:rejection of self pollen"/>
    <property type="evidence" value="ECO:0007669"/>
    <property type="project" value="UniProtKB-KW"/>
</dbReference>
<keyword evidence="4 6" id="KW-0964">Secreted</keyword>
<evidence type="ECO:0000313" key="8">
    <source>
        <dbReference type="Proteomes" id="UP001345219"/>
    </source>
</evidence>
<evidence type="ECO:0000256" key="5">
    <source>
        <dbReference type="ARBA" id="ARBA00022729"/>
    </source>
</evidence>
<comment type="similarity">
    <text evidence="2 6">Belongs to the plant self-incompatibility (S1) protein family.</text>
</comment>
<gene>
    <name evidence="7" type="ORF">SAY87_006515</name>
</gene>
<accession>A0AAN7JWN3</accession>
<dbReference type="AlphaFoldDB" id="A0AAN7JWN3"/>
<proteinExistence type="inferred from homology"/>
<dbReference type="PANTHER" id="PTHR31232">
    <property type="match status" value="1"/>
</dbReference>
<keyword evidence="3 6" id="KW-0713">Self-incompatibility</keyword>
<dbReference type="GO" id="GO:0005576">
    <property type="term" value="C:extracellular region"/>
    <property type="evidence" value="ECO:0007669"/>
    <property type="project" value="UniProtKB-SubCell"/>
</dbReference>
<evidence type="ECO:0000256" key="1">
    <source>
        <dbReference type="ARBA" id="ARBA00004613"/>
    </source>
</evidence>
<comment type="subcellular location">
    <subcellularLocation>
        <location evidence="1 6">Secreted</location>
    </subcellularLocation>
</comment>
<comment type="caution">
    <text evidence="7">The sequence shown here is derived from an EMBL/GenBank/DDBJ whole genome shotgun (WGS) entry which is preliminary data.</text>
</comment>
<reference evidence="7 8" key="1">
    <citation type="journal article" date="2023" name="Hortic Res">
        <title>Pangenome of water caltrop reveals structural variations and asymmetric subgenome divergence after allopolyploidization.</title>
        <authorList>
            <person name="Zhang X."/>
            <person name="Chen Y."/>
            <person name="Wang L."/>
            <person name="Yuan Y."/>
            <person name="Fang M."/>
            <person name="Shi L."/>
            <person name="Lu R."/>
            <person name="Comes H.P."/>
            <person name="Ma Y."/>
            <person name="Chen Y."/>
            <person name="Huang G."/>
            <person name="Zhou Y."/>
            <person name="Zheng Z."/>
            <person name="Qiu Y."/>
        </authorList>
    </citation>
    <scope>NUCLEOTIDE SEQUENCE [LARGE SCALE GENOMIC DNA]</scope>
    <source>
        <tissue evidence="7">Roots</tissue>
    </source>
</reference>
<name>A0AAN7JWN3_9MYRT</name>
<dbReference type="PANTHER" id="PTHR31232:SF43">
    <property type="entry name" value="S-PROTEIN HOMOLOG 29-RELATED"/>
    <property type="match status" value="1"/>
</dbReference>
<evidence type="ECO:0000256" key="4">
    <source>
        <dbReference type="ARBA" id="ARBA00022525"/>
    </source>
</evidence>
<protein>
    <recommendedName>
        <fullName evidence="6">S-protein homolog</fullName>
    </recommendedName>
</protein>
<organism evidence="7 8">
    <name type="scientific">Trapa incisa</name>
    <dbReference type="NCBI Taxonomy" id="236973"/>
    <lineage>
        <taxon>Eukaryota</taxon>
        <taxon>Viridiplantae</taxon>
        <taxon>Streptophyta</taxon>
        <taxon>Embryophyta</taxon>
        <taxon>Tracheophyta</taxon>
        <taxon>Spermatophyta</taxon>
        <taxon>Magnoliopsida</taxon>
        <taxon>eudicotyledons</taxon>
        <taxon>Gunneridae</taxon>
        <taxon>Pentapetalae</taxon>
        <taxon>rosids</taxon>
        <taxon>malvids</taxon>
        <taxon>Myrtales</taxon>
        <taxon>Lythraceae</taxon>
        <taxon>Trapa</taxon>
    </lineage>
</organism>
<dbReference type="InterPro" id="IPR008972">
    <property type="entry name" value="Cupredoxin"/>
</dbReference>
<evidence type="ECO:0000313" key="7">
    <source>
        <dbReference type="EMBL" id="KAK4756388.1"/>
    </source>
</evidence>
<dbReference type="Pfam" id="PF05938">
    <property type="entry name" value="Self-incomp_S1"/>
    <property type="match status" value="1"/>
</dbReference>
<dbReference type="InterPro" id="IPR010264">
    <property type="entry name" value="Self-incomp_S1"/>
</dbReference>
<keyword evidence="8" id="KW-1185">Reference proteome</keyword>
<dbReference type="EMBL" id="JAXIOK010000013">
    <property type="protein sequence ID" value="KAK4756388.1"/>
    <property type="molecule type" value="Genomic_DNA"/>
</dbReference>
<evidence type="ECO:0000256" key="2">
    <source>
        <dbReference type="ARBA" id="ARBA00005581"/>
    </source>
</evidence>
<evidence type="ECO:0000256" key="3">
    <source>
        <dbReference type="ARBA" id="ARBA00022471"/>
    </source>
</evidence>
<dbReference type="Proteomes" id="UP001345219">
    <property type="component" value="Chromosome 6"/>
</dbReference>
<sequence>MGKVVEFSLGFLMSQHPLTSRGLASLPTRGIPRRIVRHLLISWLGSATVLPSGHSFTIHCKSKDDDLGAHTIWPNDVYTFEFHNNVWGTTLFYCSVTTSYGQGVYDFYRYDRDNKRCDVCVYTVTKDGVNALSTKPGRNDFIFNWK</sequence>
<dbReference type="SUPFAM" id="SSF49503">
    <property type="entry name" value="Cupredoxins"/>
    <property type="match status" value="1"/>
</dbReference>
<keyword evidence="5" id="KW-0732">Signal</keyword>